<keyword evidence="1" id="KW-0732">Signal</keyword>
<dbReference type="OrthoDB" id="1160354at2"/>
<dbReference type="AlphaFoldDB" id="A0A4Q5LCP8"/>
<accession>A0A4Q5LCP8</accession>
<dbReference type="InterPro" id="IPR025665">
    <property type="entry name" value="Beta-barrel_OMP_2"/>
</dbReference>
<dbReference type="RefSeq" id="WP_129920447.1">
    <property type="nucleotide sequence ID" value="NZ_SEWE01000011.1"/>
</dbReference>
<evidence type="ECO:0000256" key="1">
    <source>
        <dbReference type="SAM" id="SignalP"/>
    </source>
</evidence>
<name>A0A4Q5LCP8_9BACT</name>
<feature type="chain" id="PRO_5020197988" evidence="1">
    <location>
        <begin position="22"/>
        <end position="227"/>
    </location>
</feature>
<evidence type="ECO:0000313" key="4">
    <source>
        <dbReference type="Proteomes" id="UP000294155"/>
    </source>
</evidence>
<evidence type="ECO:0000259" key="2">
    <source>
        <dbReference type="Pfam" id="PF13568"/>
    </source>
</evidence>
<sequence length="227" mass="24474">MRTFLLIGAAALAALPALAQAQTAAPAQFGVRAGLSRSVLDGLINQEADYRNDLHAGVFLRYRLSSRVALQPELTFARQGYRSTKPYGVLPLESTTTMTYLNVPLLLKFYVGQVFNVQAGPQVGFLLGARREGQLGWSFPPGTSEVNYITGTEDAKSEFGTDAGLVVGLGADLKNGLTFSARANYGLKDINHNAADQAFRKRIGIDGGIHTRTLEFSVGYAFGRGRK</sequence>
<proteinExistence type="predicted"/>
<gene>
    <name evidence="3" type="ORF">EWM57_07110</name>
</gene>
<keyword evidence="4" id="KW-1185">Reference proteome</keyword>
<dbReference type="Proteomes" id="UP000294155">
    <property type="component" value="Unassembled WGS sequence"/>
</dbReference>
<dbReference type="EMBL" id="SEWE01000011">
    <property type="protein sequence ID" value="RYU81003.1"/>
    <property type="molecule type" value="Genomic_DNA"/>
</dbReference>
<feature type="signal peptide" evidence="1">
    <location>
        <begin position="1"/>
        <end position="21"/>
    </location>
</feature>
<reference evidence="3 4" key="1">
    <citation type="submission" date="2019-02" db="EMBL/GenBank/DDBJ databases">
        <title>Bacterial novel species isolated from soil.</title>
        <authorList>
            <person name="Jung H.-Y."/>
        </authorList>
    </citation>
    <scope>NUCLEOTIDE SEQUENCE [LARGE SCALE GENOMIC DNA]</scope>
    <source>
        <strain evidence="3 4">1-3-3-3</strain>
    </source>
</reference>
<protein>
    <submittedName>
        <fullName evidence="3">PorT family protein</fullName>
    </submittedName>
</protein>
<evidence type="ECO:0000313" key="3">
    <source>
        <dbReference type="EMBL" id="RYU81003.1"/>
    </source>
</evidence>
<feature type="domain" description="Outer membrane protein beta-barrel" evidence="2">
    <location>
        <begin position="20"/>
        <end position="190"/>
    </location>
</feature>
<organism evidence="3 4">
    <name type="scientific">Hymenobacter persicinus</name>
    <dbReference type="NCBI Taxonomy" id="2025506"/>
    <lineage>
        <taxon>Bacteria</taxon>
        <taxon>Pseudomonadati</taxon>
        <taxon>Bacteroidota</taxon>
        <taxon>Cytophagia</taxon>
        <taxon>Cytophagales</taxon>
        <taxon>Hymenobacteraceae</taxon>
        <taxon>Hymenobacter</taxon>
    </lineage>
</organism>
<comment type="caution">
    <text evidence="3">The sequence shown here is derived from an EMBL/GenBank/DDBJ whole genome shotgun (WGS) entry which is preliminary data.</text>
</comment>
<dbReference type="Pfam" id="PF13568">
    <property type="entry name" value="OMP_b-brl_2"/>
    <property type="match status" value="1"/>
</dbReference>